<feature type="region of interest" description="Disordered" evidence="1">
    <location>
        <begin position="103"/>
        <end position="123"/>
    </location>
</feature>
<keyword evidence="5" id="KW-1185">Reference proteome</keyword>
<dbReference type="Pfam" id="PF19124">
    <property type="entry name" value="DUF5808"/>
    <property type="match status" value="1"/>
</dbReference>
<feature type="compositionally biased region" description="Low complexity" evidence="1">
    <location>
        <begin position="106"/>
        <end position="116"/>
    </location>
</feature>
<feature type="domain" description="DUF5808" evidence="3">
    <location>
        <begin position="67"/>
        <end position="87"/>
    </location>
</feature>
<accession>A0A934K0X7</accession>
<evidence type="ECO:0000313" key="4">
    <source>
        <dbReference type="EMBL" id="MBJ7599531.1"/>
    </source>
</evidence>
<evidence type="ECO:0000256" key="2">
    <source>
        <dbReference type="SAM" id="SignalP"/>
    </source>
</evidence>
<sequence>MNPIRRLRRLRRLVSLVGLGLTVAAISQEMAKPESERTWHGRVFGTVPYDFRPPTWERIRRAYWNTEDPRLFTDRVFGVGWGINLYRASTVLEQGFRTLMGTSALTSGSRSSSRSSTRGRRTA</sequence>
<evidence type="ECO:0000259" key="3">
    <source>
        <dbReference type="Pfam" id="PF19124"/>
    </source>
</evidence>
<evidence type="ECO:0000313" key="5">
    <source>
        <dbReference type="Proteomes" id="UP000612893"/>
    </source>
</evidence>
<dbReference type="RefSeq" id="WP_338203051.1">
    <property type="nucleotide sequence ID" value="NZ_JAEKNR010000155.1"/>
</dbReference>
<gene>
    <name evidence="4" type="ORF">JF922_15815</name>
</gene>
<dbReference type="InterPro" id="IPR043831">
    <property type="entry name" value="DUF5808"/>
</dbReference>
<name>A0A934K0X7_9BACT</name>
<proteinExistence type="predicted"/>
<reference evidence="4" key="1">
    <citation type="submission" date="2020-10" db="EMBL/GenBank/DDBJ databases">
        <title>Ca. Dormibacterota MAGs.</title>
        <authorList>
            <person name="Montgomery K."/>
        </authorList>
    </citation>
    <scope>NUCLEOTIDE SEQUENCE [LARGE SCALE GENOMIC DNA]</scope>
    <source>
        <strain evidence="4">SC8812_S17_10</strain>
    </source>
</reference>
<comment type="caution">
    <text evidence="4">The sequence shown here is derived from an EMBL/GenBank/DDBJ whole genome shotgun (WGS) entry which is preliminary data.</text>
</comment>
<feature type="chain" id="PRO_5037048846" description="DUF5808 domain-containing protein" evidence="2">
    <location>
        <begin position="32"/>
        <end position="123"/>
    </location>
</feature>
<organism evidence="4 5">
    <name type="scientific">Candidatus Nephthysia bennettiae</name>
    <dbReference type="NCBI Taxonomy" id="3127016"/>
    <lineage>
        <taxon>Bacteria</taxon>
        <taxon>Bacillati</taxon>
        <taxon>Candidatus Dormiibacterota</taxon>
        <taxon>Candidatus Dormibacteria</taxon>
        <taxon>Candidatus Dormibacterales</taxon>
        <taxon>Candidatus Dormibacteraceae</taxon>
        <taxon>Candidatus Nephthysia</taxon>
    </lineage>
</organism>
<feature type="signal peptide" evidence="2">
    <location>
        <begin position="1"/>
        <end position="31"/>
    </location>
</feature>
<dbReference type="AlphaFoldDB" id="A0A934K0X7"/>
<evidence type="ECO:0000256" key="1">
    <source>
        <dbReference type="SAM" id="MobiDB-lite"/>
    </source>
</evidence>
<protein>
    <recommendedName>
        <fullName evidence="3">DUF5808 domain-containing protein</fullName>
    </recommendedName>
</protein>
<dbReference type="Proteomes" id="UP000612893">
    <property type="component" value="Unassembled WGS sequence"/>
</dbReference>
<dbReference type="EMBL" id="JAEKNR010000155">
    <property type="protein sequence ID" value="MBJ7599531.1"/>
    <property type="molecule type" value="Genomic_DNA"/>
</dbReference>
<keyword evidence="2" id="KW-0732">Signal</keyword>